<evidence type="ECO:0000313" key="1">
    <source>
        <dbReference type="EMBL" id="AEI35199.1"/>
    </source>
</evidence>
<proteinExistence type="predicted"/>
<evidence type="ECO:0000313" key="2">
    <source>
        <dbReference type="Proteomes" id="UP000000490"/>
    </source>
</evidence>
<name>A0ABM5M7R5_FRAST</name>
<dbReference type="Proteomes" id="UP000000490">
    <property type="component" value="Chromosome"/>
</dbReference>
<sequence>MYFSYHRFFLFSLGLEESLGIDNKFVKLNKLVDFEESRESMCKPCLKLSIQWFD</sequence>
<protein>
    <submittedName>
        <fullName evidence="1">Uncharacterized protein</fullName>
    </submittedName>
</protein>
<organism evidence="1 2">
    <name type="scientific">Francisella salina</name>
    <dbReference type="NCBI Taxonomy" id="573569"/>
    <lineage>
        <taxon>Bacteria</taxon>
        <taxon>Pseudomonadati</taxon>
        <taxon>Pseudomonadota</taxon>
        <taxon>Gammaproteobacteria</taxon>
        <taxon>Thiotrichales</taxon>
        <taxon>Francisellaceae</taxon>
        <taxon>Francisella</taxon>
    </lineage>
</organism>
<keyword evidence="2" id="KW-1185">Reference proteome</keyword>
<accession>A0ABM5M7R5</accession>
<dbReference type="EMBL" id="CP002872">
    <property type="protein sequence ID" value="AEI35199.1"/>
    <property type="molecule type" value="Genomic_DNA"/>
</dbReference>
<reference evidence="1" key="1">
    <citation type="submission" date="2011-05" db="EMBL/GenBank/DDBJ databases">
        <authorList>
            <person name="Kuske C.R."/>
            <person name="Challacombe J.F."/>
            <person name="Siddaramappa S."/>
            <person name="Petersen J.M."/>
            <person name="Bruce D.C."/>
        </authorList>
    </citation>
    <scope>NUCLEOTIDE SEQUENCE</scope>
    <source>
        <strain evidence="1">TX077308</strain>
    </source>
</reference>
<gene>
    <name evidence="1" type="ordered locus">F7308_0271</name>
</gene>